<evidence type="ECO:0000313" key="2">
    <source>
        <dbReference type="EMBL" id="KKK88245.1"/>
    </source>
</evidence>
<comment type="caution">
    <text evidence="2">The sequence shown here is derived from an EMBL/GenBank/DDBJ whole genome shotgun (WGS) entry which is preliminary data.</text>
</comment>
<reference evidence="2" key="1">
    <citation type="journal article" date="2015" name="Nature">
        <title>Complex archaea that bridge the gap between prokaryotes and eukaryotes.</title>
        <authorList>
            <person name="Spang A."/>
            <person name="Saw J.H."/>
            <person name="Jorgensen S.L."/>
            <person name="Zaremba-Niedzwiedzka K."/>
            <person name="Martijn J."/>
            <person name="Lind A.E."/>
            <person name="van Eijk R."/>
            <person name="Schleper C."/>
            <person name="Guy L."/>
            <person name="Ettema T.J."/>
        </authorList>
    </citation>
    <scope>NUCLEOTIDE SEQUENCE</scope>
</reference>
<accession>A0A0F8ZQG3</accession>
<dbReference type="AlphaFoldDB" id="A0A0F8ZQG3"/>
<dbReference type="EMBL" id="LAZR01050043">
    <property type="protein sequence ID" value="KKK88245.1"/>
    <property type="molecule type" value="Genomic_DNA"/>
</dbReference>
<protein>
    <submittedName>
        <fullName evidence="2">Uncharacterized protein</fullName>
    </submittedName>
</protein>
<sequence>MTWVMSLITPKALPHGCLHALDNSQTHSEIPQCLTRLVTRVIFRPSCLAFQKLSLSSATSANSAATPGKALRPSRNNARAASAIPGVGTSQDHSIILRTAAK</sequence>
<organism evidence="2">
    <name type="scientific">marine sediment metagenome</name>
    <dbReference type="NCBI Taxonomy" id="412755"/>
    <lineage>
        <taxon>unclassified sequences</taxon>
        <taxon>metagenomes</taxon>
        <taxon>ecological metagenomes</taxon>
    </lineage>
</organism>
<feature type="compositionally biased region" description="Low complexity" evidence="1">
    <location>
        <begin position="57"/>
        <end position="66"/>
    </location>
</feature>
<evidence type="ECO:0000256" key="1">
    <source>
        <dbReference type="SAM" id="MobiDB-lite"/>
    </source>
</evidence>
<feature type="region of interest" description="Disordered" evidence="1">
    <location>
        <begin position="57"/>
        <end position="102"/>
    </location>
</feature>
<gene>
    <name evidence="2" type="ORF">LCGC14_2745140</name>
</gene>
<proteinExistence type="predicted"/>
<feature type="compositionally biased region" description="Low complexity" evidence="1">
    <location>
        <begin position="74"/>
        <end position="83"/>
    </location>
</feature>
<name>A0A0F8ZQG3_9ZZZZ</name>